<dbReference type="RefSeq" id="WP_155306161.1">
    <property type="nucleotide sequence ID" value="NZ_AP021875.1"/>
</dbReference>
<evidence type="ECO:0000256" key="2">
    <source>
        <dbReference type="SAM" id="SignalP"/>
    </source>
</evidence>
<dbReference type="InterPro" id="IPR036709">
    <property type="entry name" value="Autotransporte_beta_dom_sf"/>
</dbReference>
<dbReference type="SUPFAM" id="SSF103515">
    <property type="entry name" value="Autotransporter"/>
    <property type="match status" value="1"/>
</dbReference>
<dbReference type="Pfam" id="PF05275">
    <property type="entry name" value="CopB"/>
    <property type="match status" value="1"/>
</dbReference>
<keyword evidence="4" id="KW-1185">Reference proteome</keyword>
<keyword evidence="2" id="KW-0732">Signal</keyword>
<dbReference type="GO" id="GO:0006878">
    <property type="term" value="P:intracellular copper ion homeostasis"/>
    <property type="evidence" value="ECO:0007669"/>
    <property type="project" value="InterPro"/>
</dbReference>
<evidence type="ECO:0000313" key="4">
    <source>
        <dbReference type="Proteomes" id="UP000427769"/>
    </source>
</evidence>
<name>A0A5K7ZCF2_9BACT</name>
<dbReference type="InterPro" id="IPR007939">
    <property type="entry name" value="Cu-R_B_prcur"/>
</dbReference>
<proteinExistence type="predicted"/>
<organism evidence="3 4">
    <name type="scientific">Desulfosarcina widdelii</name>
    <dbReference type="NCBI Taxonomy" id="947919"/>
    <lineage>
        <taxon>Bacteria</taxon>
        <taxon>Pseudomonadati</taxon>
        <taxon>Thermodesulfobacteriota</taxon>
        <taxon>Desulfobacteria</taxon>
        <taxon>Desulfobacterales</taxon>
        <taxon>Desulfosarcinaceae</taxon>
        <taxon>Desulfosarcina</taxon>
    </lineage>
</organism>
<evidence type="ECO:0000256" key="1">
    <source>
        <dbReference type="SAM" id="MobiDB-lite"/>
    </source>
</evidence>
<protein>
    <recommendedName>
        <fullName evidence="5">Copper resistance protein B</fullName>
    </recommendedName>
</protein>
<feature type="chain" id="PRO_5024401314" description="Copper resistance protein B" evidence="2">
    <location>
        <begin position="24"/>
        <end position="304"/>
    </location>
</feature>
<gene>
    <name evidence="3" type="ORF">DSCW_48300</name>
</gene>
<dbReference type="OrthoDB" id="9778934at2"/>
<reference evidence="3 4" key="1">
    <citation type="submission" date="2019-11" db="EMBL/GenBank/DDBJ databases">
        <title>Comparative genomics of hydrocarbon-degrading Desulfosarcina strains.</title>
        <authorList>
            <person name="Watanabe M."/>
            <person name="Kojima H."/>
            <person name="Fukui M."/>
        </authorList>
    </citation>
    <scope>NUCLEOTIDE SEQUENCE [LARGE SCALE GENOMIC DNA]</scope>
    <source>
        <strain evidence="3 4">PP31</strain>
    </source>
</reference>
<feature type="compositionally biased region" description="Pro residues" evidence="1">
    <location>
        <begin position="50"/>
        <end position="61"/>
    </location>
</feature>
<dbReference type="EMBL" id="AP021875">
    <property type="protein sequence ID" value="BBO77413.1"/>
    <property type="molecule type" value="Genomic_DNA"/>
</dbReference>
<sequence>MSTLKLQSILVATIIALNVPSFAQEESNLPIAANRPMHQESAAQHESQPSPFPGGEAPPLPEGMTLDEVLDYSASPPPDDFPEPVPDDQLYVFTLFEQLEYRLSADGTPDQLGWKAQGWIGGDFNKFWWKNEGEAIFEGPDEGETETDLLYARLISPFWNFQIGAQYANGWNPNDYEDRWSGVIGLQGLAPYKFELDNSLYISEDGDVTFELEAEYDLRLTQRLVLQPRTELGFAFQDISERNLGAGMTDVNLDMRLRYEIKRQLAPYIGLRYRFLVGETDNIAKSTGADTEQLFFVTGIRFAF</sequence>
<dbReference type="GO" id="GO:0005507">
    <property type="term" value="F:copper ion binding"/>
    <property type="evidence" value="ECO:0007669"/>
    <property type="project" value="InterPro"/>
</dbReference>
<feature type="signal peptide" evidence="2">
    <location>
        <begin position="1"/>
        <end position="23"/>
    </location>
</feature>
<evidence type="ECO:0008006" key="5">
    <source>
        <dbReference type="Google" id="ProtNLM"/>
    </source>
</evidence>
<evidence type="ECO:0000313" key="3">
    <source>
        <dbReference type="EMBL" id="BBO77413.1"/>
    </source>
</evidence>
<dbReference type="AlphaFoldDB" id="A0A5K7ZCF2"/>
<feature type="region of interest" description="Disordered" evidence="1">
    <location>
        <begin position="36"/>
        <end position="64"/>
    </location>
</feature>
<dbReference type="Proteomes" id="UP000427769">
    <property type="component" value="Chromosome"/>
</dbReference>
<dbReference type="KEGG" id="dwd:DSCW_48300"/>
<dbReference type="GO" id="GO:0009279">
    <property type="term" value="C:cell outer membrane"/>
    <property type="evidence" value="ECO:0007669"/>
    <property type="project" value="InterPro"/>
</dbReference>
<accession>A0A5K7ZCF2</accession>